<evidence type="ECO:0000256" key="6">
    <source>
        <dbReference type="PROSITE-ProRule" id="PRU00267"/>
    </source>
</evidence>
<keyword evidence="5 6" id="KW-0539">Nucleus</keyword>
<dbReference type="SUPFAM" id="SSF47095">
    <property type="entry name" value="HMG-box"/>
    <property type="match status" value="1"/>
</dbReference>
<dbReference type="EMBL" id="JAQQBR010001834">
    <property type="protein sequence ID" value="KAK0161673.1"/>
    <property type="molecule type" value="Genomic_DNA"/>
</dbReference>
<dbReference type="FunFam" id="1.10.30.10:FF:000004">
    <property type="entry name" value="Transcription factor SOX-10"/>
    <property type="match status" value="1"/>
</dbReference>
<accession>A0AA39F2D5</accession>
<evidence type="ECO:0000256" key="3">
    <source>
        <dbReference type="ARBA" id="ARBA00023125"/>
    </source>
</evidence>
<evidence type="ECO:0000256" key="1">
    <source>
        <dbReference type="ARBA" id="ARBA00004123"/>
    </source>
</evidence>
<reference evidence="9" key="2">
    <citation type="submission" date="2023-03" db="EMBL/GenBank/DDBJ databases">
        <authorList>
            <person name="Inwood S.N."/>
            <person name="Skelly J.G."/>
            <person name="Guhlin J."/>
            <person name="Harrop T.W.R."/>
            <person name="Goldson S.G."/>
            <person name="Dearden P.K."/>
        </authorList>
    </citation>
    <scope>NUCLEOTIDE SEQUENCE</scope>
    <source>
        <strain evidence="9">Lincoln</strain>
        <tissue evidence="9">Whole body</tissue>
    </source>
</reference>
<dbReference type="SMART" id="SM00398">
    <property type="entry name" value="HMG"/>
    <property type="match status" value="1"/>
</dbReference>
<reference evidence="9" key="1">
    <citation type="journal article" date="2023" name="bioRxiv">
        <title>Scaffold-level genome assemblies of two parasitoid biocontrol wasps reveal the parthenogenesis mechanism and an associated novel virus.</title>
        <authorList>
            <person name="Inwood S."/>
            <person name="Skelly J."/>
            <person name="Guhlin J."/>
            <person name="Harrop T."/>
            <person name="Goldson S."/>
            <person name="Dearden P."/>
        </authorList>
    </citation>
    <scope>NUCLEOTIDE SEQUENCE</scope>
    <source>
        <strain evidence="9">Lincoln</strain>
        <tissue evidence="9">Whole body</tissue>
    </source>
</reference>
<evidence type="ECO:0000256" key="2">
    <source>
        <dbReference type="ARBA" id="ARBA00023015"/>
    </source>
</evidence>
<organism evidence="9 10">
    <name type="scientific">Microctonus hyperodae</name>
    <name type="common">Parasitoid wasp</name>
    <dbReference type="NCBI Taxonomy" id="165561"/>
    <lineage>
        <taxon>Eukaryota</taxon>
        <taxon>Metazoa</taxon>
        <taxon>Ecdysozoa</taxon>
        <taxon>Arthropoda</taxon>
        <taxon>Hexapoda</taxon>
        <taxon>Insecta</taxon>
        <taxon>Pterygota</taxon>
        <taxon>Neoptera</taxon>
        <taxon>Endopterygota</taxon>
        <taxon>Hymenoptera</taxon>
        <taxon>Apocrita</taxon>
        <taxon>Ichneumonoidea</taxon>
        <taxon>Braconidae</taxon>
        <taxon>Euphorinae</taxon>
        <taxon>Microctonus</taxon>
    </lineage>
</organism>
<protein>
    <recommendedName>
        <fullName evidence="8">HMG box domain-containing protein</fullName>
    </recommendedName>
</protein>
<evidence type="ECO:0000256" key="7">
    <source>
        <dbReference type="SAM" id="MobiDB-lite"/>
    </source>
</evidence>
<dbReference type="GO" id="GO:0000978">
    <property type="term" value="F:RNA polymerase II cis-regulatory region sequence-specific DNA binding"/>
    <property type="evidence" value="ECO:0007669"/>
    <property type="project" value="TreeGrafter"/>
</dbReference>
<dbReference type="GO" id="GO:0005634">
    <property type="term" value="C:nucleus"/>
    <property type="evidence" value="ECO:0007669"/>
    <property type="project" value="UniProtKB-SubCell"/>
</dbReference>
<keyword evidence="2" id="KW-0805">Transcription regulation</keyword>
<comment type="subcellular location">
    <subcellularLocation>
        <location evidence="1">Nucleus</location>
    </subcellularLocation>
</comment>
<dbReference type="InterPro" id="IPR036910">
    <property type="entry name" value="HMG_box_dom_sf"/>
</dbReference>
<dbReference type="Proteomes" id="UP001168972">
    <property type="component" value="Unassembled WGS sequence"/>
</dbReference>
<evidence type="ECO:0000256" key="4">
    <source>
        <dbReference type="ARBA" id="ARBA00023163"/>
    </source>
</evidence>
<feature type="DNA-binding region" description="HMG box" evidence="6">
    <location>
        <begin position="46"/>
        <end position="114"/>
    </location>
</feature>
<dbReference type="PROSITE" id="PS50118">
    <property type="entry name" value="HMG_BOX_2"/>
    <property type="match status" value="1"/>
</dbReference>
<dbReference type="PANTHER" id="PTHR45803">
    <property type="entry name" value="SOX100B"/>
    <property type="match status" value="1"/>
</dbReference>
<dbReference type="Pfam" id="PF00505">
    <property type="entry name" value="HMG_box"/>
    <property type="match status" value="1"/>
</dbReference>
<dbReference type="CDD" id="cd22031">
    <property type="entry name" value="HMG-box_SoxE"/>
    <property type="match status" value="1"/>
</dbReference>
<dbReference type="InterPro" id="IPR050917">
    <property type="entry name" value="SOX_TF"/>
</dbReference>
<feature type="region of interest" description="Disordered" evidence="7">
    <location>
        <begin position="103"/>
        <end position="125"/>
    </location>
</feature>
<evidence type="ECO:0000313" key="10">
    <source>
        <dbReference type="Proteomes" id="UP001168972"/>
    </source>
</evidence>
<sequence length="314" mass="36375">MMEGKVDPSNCESKTLDDAVEKLLQGYDWTLLPVTSRMGGRRSTHVKRPMNAFMVWAQAARRRLADQYPQLHNAELSKTLGKLWRILSDGEKQPFIDEAEKLRNAHKKQHPHYKYQPRRRKPRNDDQTNVLVHRNTPQSSASLDLPGSSDCIYSRLYPEVINKSYEHSIPYPDTSRPIELTKSNMETLKFSNPQNRTYESIPKYEVSTRTYLDSKCYNIQNSKEYGSRYPEVQTRTYDSLPKYLDTKNYPGNLKYPETTSSAKSYTCVHSQYYPTPDAYSMHENDVQSQGISTHTFYPYVSASMAQSSYCMGPR</sequence>
<dbReference type="Gene3D" id="1.10.30.10">
    <property type="entry name" value="High mobility group box domain"/>
    <property type="match status" value="1"/>
</dbReference>
<evidence type="ECO:0000313" key="9">
    <source>
        <dbReference type="EMBL" id="KAK0161673.1"/>
    </source>
</evidence>
<keyword evidence="10" id="KW-1185">Reference proteome</keyword>
<keyword evidence="3 6" id="KW-0238">DNA-binding</keyword>
<name>A0AA39F2D5_MICHY</name>
<dbReference type="PANTHER" id="PTHR45803:SF5">
    <property type="entry name" value="SOX100B"/>
    <property type="match status" value="1"/>
</dbReference>
<comment type="caution">
    <text evidence="9">The sequence shown here is derived from an EMBL/GenBank/DDBJ whole genome shotgun (WGS) entry which is preliminary data.</text>
</comment>
<proteinExistence type="predicted"/>
<evidence type="ECO:0000256" key="5">
    <source>
        <dbReference type="ARBA" id="ARBA00023242"/>
    </source>
</evidence>
<keyword evidence="4" id="KW-0804">Transcription</keyword>
<gene>
    <name evidence="9" type="ORF">PV327_008092</name>
</gene>
<dbReference type="InterPro" id="IPR009071">
    <property type="entry name" value="HMG_box_dom"/>
</dbReference>
<dbReference type="AlphaFoldDB" id="A0AA39F2D5"/>
<dbReference type="GO" id="GO:0000981">
    <property type="term" value="F:DNA-binding transcription factor activity, RNA polymerase II-specific"/>
    <property type="evidence" value="ECO:0007669"/>
    <property type="project" value="TreeGrafter"/>
</dbReference>
<evidence type="ECO:0000259" key="8">
    <source>
        <dbReference type="PROSITE" id="PS50118"/>
    </source>
</evidence>
<feature type="compositionally biased region" description="Basic residues" evidence="7">
    <location>
        <begin position="104"/>
        <end position="122"/>
    </location>
</feature>
<feature type="domain" description="HMG box" evidence="8">
    <location>
        <begin position="46"/>
        <end position="114"/>
    </location>
</feature>